<comment type="caution">
    <text evidence="1">The sequence shown here is derived from an EMBL/GenBank/DDBJ whole genome shotgun (WGS) entry which is preliminary data.</text>
</comment>
<accession>A0A9N9D8E8</accession>
<dbReference type="Proteomes" id="UP000789405">
    <property type="component" value="Unassembled WGS sequence"/>
</dbReference>
<dbReference type="AlphaFoldDB" id="A0A9N9D8E8"/>
<protein>
    <submittedName>
        <fullName evidence="1">644_t:CDS:1</fullName>
    </submittedName>
</protein>
<gene>
    <name evidence="1" type="ORF">DERYTH_LOCUS8906</name>
</gene>
<sequence>MILNNIKVLIKGEFIRRLILKMFDIETSYGKEDPRSIDVEKVVYSGGGETLEII</sequence>
<evidence type="ECO:0000313" key="1">
    <source>
        <dbReference type="EMBL" id="CAG8626285.1"/>
    </source>
</evidence>
<evidence type="ECO:0000313" key="2">
    <source>
        <dbReference type="Proteomes" id="UP000789405"/>
    </source>
</evidence>
<reference evidence="1" key="1">
    <citation type="submission" date="2021-06" db="EMBL/GenBank/DDBJ databases">
        <authorList>
            <person name="Kallberg Y."/>
            <person name="Tangrot J."/>
            <person name="Rosling A."/>
        </authorList>
    </citation>
    <scope>NUCLEOTIDE SEQUENCE</scope>
    <source>
        <strain evidence="1">MA453B</strain>
    </source>
</reference>
<proteinExistence type="predicted"/>
<name>A0A9N9D8E8_9GLOM</name>
<organism evidence="1 2">
    <name type="scientific">Dentiscutata erythropus</name>
    <dbReference type="NCBI Taxonomy" id="1348616"/>
    <lineage>
        <taxon>Eukaryota</taxon>
        <taxon>Fungi</taxon>
        <taxon>Fungi incertae sedis</taxon>
        <taxon>Mucoromycota</taxon>
        <taxon>Glomeromycotina</taxon>
        <taxon>Glomeromycetes</taxon>
        <taxon>Diversisporales</taxon>
        <taxon>Gigasporaceae</taxon>
        <taxon>Dentiscutata</taxon>
    </lineage>
</organism>
<keyword evidence="2" id="KW-1185">Reference proteome</keyword>
<dbReference type="EMBL" id="CAJVPY010004722">
    <property type="protein sequence ID" value="CAG8626285.1"/>
    <property type="molecule type" value="Genomic_DNA"/>
</dbReference>